<dbReference type="Gene3D" id="3.10.450.360">
    <property type="match status" value="1"/>
</dbReference>
<feature type="signal peptide" evidence="1">
    <location>
        <begin position="1"/>
        <end position="19"/>
    </location>
</feature>
<name>A0A5C7B332_9FLAO</name>
<organism evidence="2 3">
    <name type="scientific">Seonamhaeicola algicola</name>
    <dbReference type="NCBI Taxonomy" id="1719036"/>
    <lineage>
        <taxon>Bacteria</taxon>
        <taxon>Pseudomonadati</taxon>
        <taxon>Bacteroidota</taxon>
        <taxon>Flavobacteriia</taxon>
        <taxon>Flavobacteriales</taxon>
        <taxon>Flavobacteriaceae</taxon>
    </lineage>
</organism>
<comment type="caution">
    <text evidence="2">The sequence shown here is derived from an EMBL/GenBank/DDBJ whole genome shotgun (WGS) entry which is preliminary data.</text>
</comment>
<keyword evidence="1" id="KW-0732">Signal</keyword>
<evidence type="ECO:0000313" key="2">
    <source>
        <dbReference type="EMBL" id="TXE15141.1"/>
    </source>
</evidence>
<sequence>MKLLVTNLLTLFALFIVNAQTITLPNTVITVNSDYASTFEDLNALCIKKLQTIVTDFNCETIAELYDKKDDVYSVNFTTNNGEIVAYYTKDGNIVRAYETFNNVRLPLEVSQAVCKKYPNCCIVEDVYVLKYNAKKGIAKKEYKITLKLNNEIIKIKTNERGEFI</sequence>
<dbReference type="Proteomes" id="UP000321790">
    <property type="component" value="Unassembled WGS sequence"/>
</dbReference>
<dbReference type="RefSeq" id="WP_147130628.1">
    <property type="nucleotide sequence ID" value="NZ_VOSC01000005.1"/>
</dbReference>
<evidence type="ECO:0000313" key="3">
    <source>
        <dbReference type="Proteomes" id="UP000321790"/>
    </source>
</evidence>
<feature type="chain" id="PRO_5022758736" description="Nicotinate-nucleotide adenylyltransferase" evidence="1">
    <location>
        <begin position="20"/>
        <end position="165"/>
    </location>
</feature>
<gene>
    <name evidence="2" type="ORF">FUA26_01130</name>
</gene>
<dbReference type="OrthoDB" id="668160at2"/>
<accession>A0A5C7B332</accession>
<keyword evidence="3" id="KW-1185">Reference proteome</keyword>
<proteinExistence type="predicted"/>
<reference evidence="3" key="1">
    <citation type="submission" date="2019-08" db="EMBL/GenBank/DDBJ databases">
        <title>Seonamhaeicola sediminis sp. nov., isolated from marine sediment.</title>
        <authorList>
            <person name="Cao W.R."/>
        </authorList>
    </citation>
    <scope>NUCLEOTIDE SEQUENCE [LARGE SCALE GENOMIC DNA]</scope>
    <source>
        <strain evidence="3">Gy8</strain>
    </source>
</reference>
<dbReference type="SUPFAM" id="SSF160574">
    <property type="entry name" value="BT0923-like"/>
    <property type="match status" value="1"/>
</dbReference>
<dbReference type="AlphaFoldDB" id="A0A5C7B332"/>
<protein>
    <recommendedName>
        <fullName evidence="4">Nicotinate-nucleotide adenylyltransferase</fullName>
    </recommendedName>
</protein>
<evidence type="ECO:0008006" key="4">
    <source>
        <dbReference type="Google" id="ProtNLM"/>
    </source>
</evidence>
<dbReference type="EMBL" id="VOSC01000005">
    <property type="protein sequence ID" value="TXE15141.1"/>
    <property type="molecule type" value="Genomic_DNA"/>
</dbReference>
<evidence type="ECO:0000256" key="1">
    <source>
        <dbReference type="SAM" id="SignalP"/>
    </source>
</evidence>